<evidence type="ECO:0000313" key="4">
    <source>
        <dbReference type="Proteomes" id="UP001500880"/>
    </source>
</evidence>
<name>A0ABN1APF2_9BACI</name>
<sequence length="446" mass="50478">MLRWLFIAVLSIAVVGTAFWGYQEHQEKNAILIQAENNYQRSFHDLTYHIDSLHDKIGTVLAMNSPRSVSPQLAEIWRITSDAHSEVGQLPLSLLPFNKTEEFLSNIGDFSYRTAVRGLDKEPLNDEETKMLEKLYQQSGEIKRELRNVQHLALENNLRWMDVQLALVNHDQPADNTIIDGFKTVEKNVETFSESSFQEQLNGVSKNDDKEIKLEGGKINKKEVKSIAGDVFQLKDGDLKITSSGDGSDIKVYSASFEQDNKHGYMDITEKGGYVISMILNRDIGEKSIGLHDGMKKAEQFLTKLGYENMEAYNSAEYSNVGVYSFAYNQDDVRIYPDSVQVKVALDNGDVVGLSARDFLVNHQERDVSEPEITIEEAKKEVNPNVEIQEESLAVIDNDLGEEVLVYEFLGTLGEDTYRIYINASDGFEERVERLKSTEVKFDTSA</sequence>
<comment type="caution">
    <text evidence="3">The sequence shown here is derived from an EMBL/GenBank/DDBJ whole genome shotgun (WGS) entry which is preliminary data.</text>
</comment>
<dbReference type="Proteomes" id="UP001500880">
    <property type="component" value="Unassembled WGS sequence"/>
</dbReference>
<accession>A0ABN1APF2</accession>
<feature type="domain" description="Sporulation protein YpeB PepSY1 and PepSY2" evidence="1">
    <location>
        <begin position="180"/>
        <end position="368"/>
    </location>
</feature>
<keyword evidence="4" id="KW-1185">Reference proteome</keyword>
<dbReference type="InterPro" id="IPR014239">
    <property type="entry name" value="YpeB_PepSY1-2"/>
</dbReference>
<gene>
    <name evidence="3" type="primary">ypeB</name>
    <name evidence="3" type="ORF">GCM10008986_02370</name>
</gene>
<evidence type="ECO:0000313" key="3">
    <source>
        <dbReference type="EMBL" id="GAA0481235.1"/>
    </source>
</evidence>
<dbReference type="Pfam" id="PF14620">
    <property type="entry name" value="YPEB_PepSY1-2"/>
    <property type="match status" value="1"/>
</dbReference>
<dbReference type="Pfam" id="PF20769">
    <property type="entry name" value="YPEB_N"/>
    <property type="match status" value="1"/>
</dbReference>
<feature type="domain" description="Sporulation protein YpeB N-terminal" evidence="2">
    <location>
        <begin position="27"/>
        <end position="162"/>
    </location>
</feature>
<dbReference type="NCBIfam" id="TIGR02889">
    <property type="entry name" value="spore_YpeB"/>
    <property type="match status" value="1"/>
</dbReference>
<evidence type="ECO:0000259" key="1">
    <source>
        <dbReference type="Pfam" id="PF14620"/>
    </source>
</evidence>
<dbReference type="InterPro" id="IPR048402">
    <property type="entry name" value="YpeB_N"/>
</dbReference>
<dbReference type="EMBL" id="BAAADO010000001">
    <property type="protein sequence ID" value="GAA0481235.1"/>
    <property type="molecule type" value="Genomic_DNA"/>
</dbReference>
<evidence type="ECO:0000259" key="2">
    <source>
        <dbReference type="Pfam" id="PF20769"/>
    </source>
</evidence>
<proteinExistence type="predicted"/>
<organism evidence="3 4">
    <name type="scientific">Salinibacillus aidingensis</name>
    <dbReference type="NCBI Taxonomy" id="237684"/>
    <lineage>
        <taxon>Bacteria</taxon>
        <taxon>Bacillati</taxon>
        <taxon>Bacillota</taxon>
        <taxon>Bacilli</taxon>
        <taxon>Bacillales</taxon>
        <taxon>Bacillaceae</taxon>
        <taxon>Salinibacillus</taxon>
    </lineage>
</organism>
<protein>
    <submittedName>
        <fullName evidence="3">Germination protein YpeB</fullName>
    </submittedName>
</protein>
<reference evidence="3 4" key="1">
    <citation type="journal article" date="2019" name="Int. J. Syst. Evol. Microbiol.">
        <title>The Global Catalogue of Microorganisms (GCM) 10K type strain sequencing project: providing services to taxonomists for standard genome sequencing and annotation.</title>
        <authorList>
            <consortium name="The Broad Institute Genomics Platform"/>
            <consortium name="The Broad Institute Genome Sequencing Center for Infectious Disease"/>
            <person name="Wu L."/>
            <person name="Ma J."/>
        </authorList>
    </citation>
    <scope>NUCLEOTIDE SEQUENCE [LARGE SCALE GENOMIC DNA]</scope>
    <source>
        <strain evidence="3 4">JCM 12389</strain>
    </source>
</reference>
<dbReference type="RefSeq" id="WP_343836633.1">
    <property type="nucleotide sequence ID" value="NZ_BAAADO010000001.1"/>
</dbReference>